<dbReference type="Proteomes" id="UP000315400">
    <property type="component" value="Unassembled WGS sequence"/>
</dbReference>
<evidence type="ECO:0000313" key="6">
    <source>
        <dbReference type="EMBL" id="TQE99469.1"/>
    </source>
</evidence>
<dbReference type="GO" id="GO:0005384">
    <property type="term" value="F:manganese ion transmembrane transporter activity"/>
    <property type="evidence" value="ECO:0007669"/>
    <property type="project" value="InterPro"/>
</dbReference>
<feature type="transmembrane region" description="Helical" evidence="5">
    <location>
        <begin position="158"/>
        <end position="180"/>
    </location>
</feature>
<dbReference type="STRING" id="1260251.SPISAL_03750"/>
<dbReference type="GO" id="GO:0012505">
    <property type="term" value="C:endomembrane system"/>
    <property type="evidence" value="ECO:0007669"/>
    <property type="project" value="UniProtKB-SubCell"/>
</dbReference>
<name>A0A540VRR9_9GAMM</name>
<comment type="subcellular location">
    <subcellularLocation>
        <location evidence="1">Endomembrane system</location>
        <topology evidence="1">Multi-pass membrane protein</topology>
    </subcellularLocation>
</comment>
<proteinExistence type="predicted"/>
<organism evidence="6 7">
    <name type="scientific">Spiribacter salinus</name>
    <dbReference type="NCBI Taxonomy" id="1335746"/>
    <lineage>
        <taxon>Bacteria</taxon>
        <taxon>Pseudomonadati</taxon>
        <taxon>Pseudomonadota</taxon>
        <taxon>Gammaproteobacteria</taxon>
        <taxon>Chromatiales</taxon>
        <taxon>Ectothiorhodospiraceae</taxon>
        <taxon>Spiribacter</taxon>
    </lineage>
</organism>
<feature type="transmembrane region" description="Helical" evidence="5">
    <location>
        <begin position="217"/>
        <end position="239"/>
    </location>
</feature>
<accession>A0A540VRR9</accession>
<sequence length="252" mass="27069">MSDLEHSHHPEAIRQRLDEGRKPSYLRDAILGGIDGCVTTFAVVASVAGAGLPGLIALSLGLASLIADGFSMGISNYQGVKSDRDAVDQARRTENRHIRQVPDGEREEIRQIFARKGFEGDVLERIVTTISADESLWVDTMLREEHGLELEGANPKRAALWTFGAFVLVGSVPLLPFLLPALGVDIAFAMSSLLTALTFFGIGFMKGMVLGEGRWRAGLETLLMGGGAAIIAYLVGGVFEPMITEMGLAVSR</sequence>
<reference evidence="6 7" key="1">
    <citation type="submission" date="2019-06" db="EMBL/GenBank/DDBJ databases">
        <title>Metagenome assembled Genome of Spiribacter salinus SL48-SHIP from the microbial mat of Salt Lake 48 (Novosibirsk region, Russia).</title>
        <authorList>
            <person name="Shipova A."/>
            <person name="Rozanov A.S."/>
            <person name="Bryanskaya A.V."/>
            <person name="Peltek S.E."/>
        </authorList>
    </citation>
    <scope>NUCLEOTIDE SEQUENCE [LARGE SCALE GENOMIC DNA]</scope>
    <source>
        <strain evidence="6">SL48-SHIP-2</strain>
    </source>
</reference>
<dbReference type="EMBL" id="VIFK01000059">
    <property type="protein sequence ID" value="TQE99469.1"/>
    <property type="molecule type" value="Genomic_DNA"/>
</dbReference>
<evidence type="ECO:0008006" key="8">
    <source>
        <dbReference type="Google" id="ProtNLM"/>
    </source>
</evidence>
<feature type="transmembrane region" description="Helical" evidence="5">
    <location>
        <begin position="186"/>
        <end position="205"/>
    </location>
</feature>
<protein>
    <recommendedName>
        <fullName evidence="8">VIT family protein</fullName>
    </recommendedName>
</protein>
<evidence type="ECO:0000256" key="1">
    <source>
        <dbReference type="ARBA" id="ARBA00004127"/>
    </source>
</evidence>
<keyword evidence="2 5" id="KW-0812">Transmembrane</keyword>
<evidence type="ECO:0000256" key="3">
    <source>
        <dbReference type="ARBA" id="ARBA00022989"/>
    </source>
</evidence>
<evidence type="ECO:0000256" key="4">
    <source>
        <dbReference type="ARBA" id="ARBA00023136"/>
    </source>
</evidence>
<evidence type="ECO:0000313" key="7">
    <source>
        <dbReference type="Proteomes" id="UP000315400"/>
    </source>
</evidence>
<evidence type="ECO:0000256" key="5">
    <source>
        <dbReference type="SAM" id="Phobius"/>
    </source>
</evidence>
<dbReference type="GO" id="GO:0030026">
    <property type="term" value="P:intracellular manganese ion homeostasis"/>
    <property type="evidence" value="ECO:0007669"/>
    <property type="project" value="InterPro"/>
</dbReference>
<dbReference type="AlphaFoldDB" id="A0A540VRR9"/>
<keyword evidence="3 5" id="KW-1133">Transmembrane helix</keyword>
<evidence type="ECO:0000256" key="2">
    <source>
        <dbReference type="ARBA" id="ARBA00022692"/>
    </source>
</evidence>
<dbReference type="Pfam" id="PF01988">
    <property type="entry name" value="VIT1"/>
    <property type="match status" value="1"/>
</dbReference>
<comment type="caution">
    <text evidence="6">The sequence shown here is derived from an EMBL/GenBank/DDBJ whole genome shotgun (WGS) entry which is preliminary data.</text>
</comment>
<keyword evidence="4 5" id="KW-0472">Membrane</keyword>
<dbReference type="PANTHER" id="PTHR31851">
    <property type="entry name" value="FE(2+)/MN(2+) TRANSPORTER PCL1"/>
    <property type="match status" value="1"/>
</dbReference>
<gene>
    <name evidence="6" type="ORF">FKY71_08440</name>
</gene>
<dbReference type="InterPro" id="IPR008217">
    <property type="entry name" value="Ccc1_fam"/>
</dbReference>